<name>A0A8J3HWA6_9RICK</name>
<dbReference type="PANTHER" id="PTHR43639:SF1">
    <property type="entry name" value="SHORT-CHAIN DEHYDROGENASE_REDUCTASE FAMILY PROTEIN"/>
    <property type="match status" value="1"/>
</dbReference>
<accession>A0A8J3HWA6</accession>
<comment type="similarity">
    <text evidence="1">Belongs to the short-chain dehydrogenases/reductases (SDR) family.</text>
</comment>
<dbReference type="PANTHER" id="PTHR43639">
    <property type="entry name" value="OXIDOREDUCTASE, SHORT-CHAIN DEHYDROGENASE/REDUCTASE FAMILY (AFU_ORTHOLOGUE AFUA_5G02870)"/>
    <property type="match status" value="1"/>
</dbReference>
<keyword evidence="4" id="KW-1185">Reference proteome</keyword>
<reference evidence="3 4" key="1">
    <citation type="journal article" date="2021" name="Microb. Ecol.">
        <title>Candidatus Mesenet longicola: Novel Endosymbionts of Brontispa longissima that Induce Cytoplasmic Incompatibility.</title>
        <authorList>
            <person name="Takano S."/>
            <person name="Gotoh Y."/>
            <person name="Hayashi T."/>
        </authorList>
    </citation>
    <scope>NUCLEOTIDE SEQUENCE [LARGE SCALE GENOMIC DNA]</scope>
    <source>
        <strain evidence="3">L5</strain>
    </source>
</reference>
<dbReference type="Pfam" id="PF00106">
    <property type="entry name" value="adh_short"/>
    <property type="match status" value="1"/>
</dbReference>
<evidence type="ECO:0000313" key="4">
    <source>
        <dbReference type="Proteomes" id="UP000637906"/>
    </source>
</evidence>
<dbReference type="EMBL" id="BNGU01000014">
    <property type="protein sequence ID" value="GHM59456.1"/>
    <property type="molecule type" value="Genomic_DNA"/>
</dbReference>
<dbReference type="SUPFAM" id="SSF51735">
    <property type="entry name" value="NAD(P)-binding Rossmann-fold domains"/>
    <property type="match status" value="1"/>
</dbReference>
<evidence type="ECO:0000313" key="3">
    <source>
        <dbReference type="EMBL" id="GHM59456.1"/>
    </source>
</evidence>
<evidence type="ECO:0008006" key="5">
    <source>
        <dbReference type="Google" id="ProtNLM"/>
    </source>
</evidence>
<evidence type="ECO:0000256" key="1">
    <source>
        <dbReference type="ARBA" id="ARBA00006484"/>
    </source>
</evidence>
<keyword evidence="2" id="KW-0560">Oxidoreductase</keyword>
<dbReference type="GO" id="GO:0016491">
    <property type="term" value="F:oxidoreductase activity"/>
    <property type="evidence" value="ECO:0007669"/>
    <property type="project" value="UniProtKB-KW"/>
</dbReference>
<dbReference type="Proteomes" id="UP000637906">
    <property type="component" value="Unassembled WGS sequence"/>
</dbReference>
<dbReference type="InterPro" id="IPR002347">
    <property type="entry name" value="SDR_fam"/>
</dbReference>
<dbReference type="AlphaFoldDB" id="A0A8J3HWA6"/>
<comment type="caution">
    <text evidence="3">The sequence shown here is derived from an EMBL/GenBank/DDBJ whole genome shotgun (WGS) entry which is preliminary data.</text>
</comment>
<organism evidence="3 4">
    <name type="scientific">Candidatus Mesenet longicola</name>
    <dbReference type="NCBI Taxonomy" id="1892558"/>
    <lineage>
        <taxon>Bacteria</taxon>
        <taxon>Pseudomonadati</taxon>
        <taxon>Pseudomonadota</taxon>
        <taxon>Alphaproteobacteria</taxon>
        <taxon>Rickettsiales</taxon>
        <taxon>Anaplasmataceae</taxon>
        <taxon>Candidatus Mesenet</taxon>
    </lineage>
</organism>
<gene>
    <name evidence="3" type="ORF">sL5_04490</name>
</gene>
<evidence type="ECO:0000256" key="2">
    <source>
        <dbReference type="ARBA" id="ARBA00023002"/>
    </source>
</evidence>
<dbReference type="Gene3D" id="3.40.50.720">
    <property type="entry name" value="NAD(P)-binding Rossmann-like Domain"/>
    <property type="match status" value="1"/>
</dbReference>
<proteinExistence type="inferred from homology"/>
<sequence length="224" mass="25622">MPIIKKKAAIITGAAKRLGRAIALTFASYGYDIVVHYHNSHNEAVFLKYVIEKLYQKKCLIVKADFNNFYSLKDLVEKAFKIMPYSNVLINNASIFHRKTFLETENKDLTCNYNIHVRAPFFLTQYFAKKCQDKGSIVNVIDYGIIKQSSNYYAYMLTKKSFANLTQMSAFELAPRITVSAICPEFIPDDAFLSGSSRDSTLNKVLRKIIDLLDATGQLYFLFK</sequence>
<protein>
    <recommendedName>
        <fullName evidence="5">SDR family NAD(P)-dependent oxidoreductase</fullName>
    </recommendedName>
</protein>
<dbReference type="PRINTS" id="PR00081">
    <property type="entry name" value="GDHRDH"/>
</dbReference>
<dbReference type="InterPro" id="IPR036291">
    <property type="entry name" value="NAD(P)-bd_dom_sf"/>
</dbReference>